<dbReference type="InterPro" id="IPR025588">
    <property type="entry name" value="YcxB-like_C"/>
</dbReference>
<gene>
    <name evidence="2" type="ORF">CLV89_101199</name>
</gene>
<dbReference type="AlphaFoldDB" id="A0A2T1AN31"/>
<reference evidence="2 3" key="1">
    <citation type="submission" date="2018-03" db="EMBL/GenBank/DDBJ databases">
        <title>Genomic Encyclopedia of Archaeal and Bacterial Type Strains, Phase II (KMG-II): from individual species to whole genera.</title>
        <authorList>
            <person name="Goeker M."/>
        </authorList>
    </citation>
    <scope>NUCLEOTIDE SEQUENCE [LARGE SCALE GENOMIC DNA]</scope>
    <source>
        <strain evidence="2 3">DSM 25328</strain>
    </source>
</reference>
<comment type="caution">
    <text evidence="2">The sequence shown here is derived from an EMBL/GenBank/DDBJ whole genome shotgun (WGS) entry which is preliminary data.</text>
</comment>
<proteinExistence type="predicted"/>
<accession>A0A2T1AN31</accession>
<organism evidence="2 3">
    <name type="scientific">Tritonibacter scottomollicae</name>
    <name type="common">Epibacterium scottomollicae</name>
    <dbReference type="NCBI Taxonomy" id="483013"/>
    <lineage>
        <taxon>Bacteria</taxon>
        <taxon>Pseudomonadati</taxon>
        <taxon>Pseudomonadota</taxon>
        <taxon>Alphaproteobacteria</taxon>
        <taxon>Rhodobacterales</taxon>
        <taxon>Paracoccaceae</taxon>
        <taxon>Tritonibacter</taxon>
    </lineage>
</organism>
<evidence type="ECO:0000259" key="1">
    <source>
        <dbReference type="Pfam" id="PF14317"/>
    </source>
</evidence>
<evidence type="ECO:0000313" key="2">
    <source>
        <dbReference type="EMBL" id="PRZ49983.1"/>
    </source>
</evidence>
<protein>
    <recommendedName>
        <fullName evidence="1">YcxB-like C-terminal domain-containing protein</fullName>
    </recommendedName>
</protein>
<dbReference type="Pfam" id="PF14317">
    <property type="entry name" value="YcxB"/>
    <property type="match status" value="1"/>
</dbReference>
<dbReference type="EMBL" id="PVUF01000001">
    <property type="protein sequence ID" value="PRZ49983.1"/>
    <property type="molecule type" value="Genomic_DNA"/>
</dbReference>
<evidence type="ECO:0000313" key="3">
    <source>
        <dbReference type="Proteomes" id="UP000237718"/>
    </source>
</evidence>
<name>A0A2T1AN31_TRISK</name>
<dbReference type="Proteomes" id="UP000237718">
    <property type="component" value="Unassembled WGS sequence"/>
</dbReference>
<feature type="domain" description="YcxB-like C-terminal" evidence="1">
    <location>
        <begin position="20"/>
        <end position="70"/>
    </location>
</feature>
<sequence length="88" mass="9848">MAEQFLSTPILRTLQRFDLSANGLELASQLGLSRFDWSAVDRVLEDQSYLFCFLGPSVIVIPTGTLSTDQRAMLLKDIAVWRKQEGTA</sequence>